<organism evidence="1 2">
    <name type="scientific">Pinibacter aurantiacus</name>
    <dbReference type="NCBI Taxonomy" id="2851599"/>
    <lineage>
        <taxon>Bacteria</taxon>
        <taxon>Pseudomonadati</taxon>
        <taxon>Bacteroidota</taxon>
        <taxon>Chitinophagia</taxon>
        <taxon>Chitinophagales</taxon>
        <taxon>Chitinophagaceae</taxon>
        <taxon>Pinibacter</taxon>
    </lineage>
</organism>
<gene>
    <name evidence="1" type="ORF">KTO63_24920</name>
</gene>
<sequence>MNYSTYKQLFDNILDSPNPTAPYDDETYLNYVRLNRSRMKRWDAQMVLDKKLVTQLTQISQPQHWIIISEPWCGDAAHIVPFLVKMTEQNELLTYEIQLRDTAPFLIDQYLTNGAKAIPKLIVRDSAGDDIFVWGPRAVAAQKLANDLKSSNAPKADILDALQRWYNQDKGESLCLELSTFLKEKELSKL</sequence>
<comment type="caution">
    <text evidence="1">The sequence shown here is derived from an EMBL/GenBank/DDBJ whole genome shotgun (WGS) entry which is preliminary data.</text>
</comment>
<accession>A0A9E2SD11</accession>
<evidence type="ECO:0000313" key="2">
    <source>
        <dbReference type="Proteomes" id="UP000812270"/>
    </source>
</evidence>
<evidence type="ECO:0000313" key="1">
    <source>
        <dbReference type="EMBL" id="MBV4360431.1"/>
    </source>
</evidence>
<dbReference type="RefSeq" id="WP_217794801.1">
    <property type="nucleotide sequence ID" value="NZ_JAHSPG010000018.1"/>
</dbReference>
<protein>
    <submittedName>
        <fullName evidence="1">Thioredoxin family protein</fullName>
    </submittedName>
</protein>
<proteinExistence type="predicted"/>
<dbReference type="Proteomes" id="UP000812270">
    <property type="component" value="Unassembled WGS sequence"/>
</dbReference>
<dbReference type="Pfam" id="PF14595">
    <property type="entry name" value="Thioredoxin_9"/>
    <property type="match status" value="1"/>
</dbReference>
<dbReference type="EMBL" id="JAHSPG010000018">
    <property type="protein sequence ID" value="MBV4360431.1"/>
    <property type="molecule type" value="Genomic_DNA"/>
</dbReference>
<keyword evidence="2" id="KW-1185">Reference proteome</keyword>
<dbReference type="AlphaFoldDB" id="A0A9E2SD11"/>
<name>A0A9E2SD11_9BACT</name>
<reference evidence="1" key="1">
    <citation type="submission" date="2021-06" db="EMBL/GenBank/DDBJ databases">
        <authorList>
            <person name="Huq M.A."/>
        </authorList>
    </citation>
    <scope>NUCLEOTIDE SEQUENCE</scope>
    <source>
        <strain evidence="1">MAH-26</strain>
    </source>
</reference>